<dbReference type="InterPro" id="IPR022313">
    <property type="entry name" value="Phe/His_NH3-lyase_AS"/>
</dbReference>
<protein>
    <submittedName>
        <fullName evidence="2">Aromatic amino acid lyase</fullName>
    </submittedName>
</protein>
<dbReference type="RefSeq" id="WP_146983001.1">
    <property type="nucleotide sequence ID" value="NZ_VOSM01000014.1"/>
</dbReference>
<dbReference type="InterPro" id="IPR024083">
    <property type="entry name" value="Fumarase/histidase_N"/>
</dbReference>
<dbReference type="InterPro" id="IPR001106">
    <property type="entry name" value="Aromatic_Lyase"/>
</dbReference>
<dbReference type="OrthoDB" id="9806955at2"/>
<comment type="caution">
    <text evidence="2">The sequence shown here is derived from an EMBL/GenBank/DDBJ whole genome shotgun (WGS) entry which is preliminary data.</text>
</comment>
<keyword evidence="1 2" id="KW-0456">Lyase</keyword>
<keyword evidence="3" id="KW-1185">Reference proteome</keyword>
<dbReference type="AlphaFoldDB" id="A0A5C6X6D3"/>
<dbReference type="Pfam" id="PF00221">
    <property type="entry name" value="Lyase_aromatic"/>
    <property type="match status" value="1"/>
</dbReference>
<dbReference type="Proteomes" id="UP000321412">
    <property type="component" value="Unassembled WGS sequence"/>
</dbReference>
<accession>A0A5C6X6D3</accession>
<reference evidence="2 3" key="1">
    <citation type="submission" date="2019-08" db="EMBL/GenBank/DDBJ databases">
        <title>Bradymonadales sp. TMQ4.</title>
        <authorList>
            <person name="Liang Q."/>
        </authorList>
    </citation>
    <scope>NUCLEOTIDE SEQUENCE [LARGE SCALE GENOMIC DNA]</scope>
    <source>
        <strain evidence="2 3">TMQ4</strain>
    </source>
</reference>
<dbReference type="Gene3D" id="1.10.275.10">
    <property type="entry name" value="Fumarase/aspartase (N-terminal domain)"/>
    <property type="match status" value="1"/>
</dbReference>
<sequence length="503" mass="53691">MSDVLKLGPDTWVRCEAIDEVACGGRMIAISVEAEDAIEGCHRLLEEEREKGALIYGLTTGFGPLANRQVELGELERLQKNLVYHLASGVGEPFGEDVTRAMMACRAVCLARGRSAVRLETLQLLVRWLQDGLVPVVPRYGSVGASGDLTPLAHVALAMMGEGEVFEEGRAVAASSVLEKRGIQPLRLSDRDGLALVNGTSATTAMAALAQVRAQRALDWAVGLSAAFCDVLGGHAQAYDEVFGEVRPHPGQVRVAAALREALADSARVERGFGESRGLPQDPYTLRCVPQMLGAVDDALGFHREVVEREINAVSDNPIFDVARGQVRHGGNFFGQHVAMASDLLNTQLVTMAVLAERQCARLMDEALSGLPAFLQWEDVGVQSGMMGAQVTASSLVAQMRGQMVALSVQSMPTNGNNQDVNPMATLAALRSLELVERLSEVLGILALGVAQAVRKIQAHGQGGFAEATVRRVERVLEVASTIEADRPLYGDIRAIAGLVVGC</sequence>
<evidence type="ECO:0000313" key="2">
    <source>
        <dbReference type="EMBL" id="TXD34268.1"/>
    </source>
</evidence>
<name>A0A5C6X6D3_9DELT</name>
<dbReference type="CDD" id="cd00332">
    <property type="entry name" value="PAL-HAL"/>
    <property type="match status" value="1"/>
</dbReference>
<organism evidence="2 3">
    <name type="scientific">Lujinxingia vulgaris</name>
    <dbReference type="NCBI Taxonomy" id="2600176"/>
    <lineage>
        <taxon>Bacteria</taxon>
        <taxon>Deltaproteobacteria</taxon>
        <taxon>Bradymonadales</taxon>
        <taxon>Lujinxingiaceae</taxon>
        <taxon>Lujinxingia</taxon>
    </lineage>
</organism>
<dbReference type="PROSITE" id="PS00488">
    <property type="entry name" value="PAL_HISTIDASE"/>
    <property type="match status" value="1"/>
</dbReference>
<evidence type="ECO:0000313" key="3">
    <source>
        <dbReference type="Proteomes" id="UP000321412"/>
    </source>
</evidence>
<dbReference type="InterPro" id="IPR008948">
    <property type="entry name" value="L-Aspartase-like"/>
</dbReference>
<gene>
    <name evidence="2" type="ORF">FRC98_18920</name>
</gene>
<dbReference type="GO" id="GO:0016841">
    <property type="term" value="F:ammonia-lyase activity"/>
    <property type="evidence" value="ECO:0007669"/>
    <property type="project" value="InterPro"/>
</dbReference>
<dbReference type="Gene3D" id="1.20.200.10">
    <property type="entry name" value="Fumarase/aspartase (Central domain)"/>
    <property type="match status" value="1"/>
</dbReference>
<evidence type="ECO:0000256" key="1">
    <source>
        <dbReference type="ARBA" id="ARBA00023239"/>
    </source>
</evidence>
<proteinExistence type="predicted"/>
<dbReference type="SUPFAM" id="SSF48557">
    <property type="entry name" value="L-aspartase-like"/>
    <property type="match status" value="1"/>
</dbReference>
<dbReference type="FunFam" id="1.10.275.10:FF:000005">
    <property type="entry name" value="Histidine ammonia-lyase"/>
    <property type="match status" value="1"/>
</dbReference>
<dbReference type="EMBL" id="VOSM01000014">
    <property type="protein sequence ID" value="TXD34268.1"/>
    <property type="molecule type" value="Genomic_DNA"/>
</dbReference>
<dbReference type="PANTHER" id="PTHR10362">
    <property type="entry name" value="HISTIDINE AMMONIA-LYASE"/>
    <property type="match status" value="1"/>
</dbReference>